<accession>A0A512JKD5</accession>
<dbReference type="AlphaFoldDB" id="A0A512JKD5"/>
<feature type="transmembrane region" description="Helical" evidence="1">
    <location>
        <begin position="64"/>
        <end position="83"/>
    </location>
</feature>
<evidence type="ECO:0000256" key="1">
    <source>
        <dbReference type="SAM" id="Phobius"/>
    </source>
</evidence>
<reference evidence="2 3" key="1">
    <citation type="submission" date="2019-07" db="EMBL/GenBank/DDBJ databases">
        <title>Whole genome shotgun sequence of Methylobacterium gnaphalii NBRC 107716.</title>
        <authorList>
            <person name="Hosoyama A."/>
            <person name="Uohara A."/>
            <person name="Ohji S."/>
            <person name="Ichikawa N."/>
        </authorList>
    </citation>
    <scope>NUCLEOTIDE SEQUENCE [LARGE SCALE GENOMIC DNA]</scope>
    <source>
        <strain evidence="2 3">NBRC 107716</strain>
    </source>
</reference>
<keyword evidence="1" id="KW-1133">Transmembrane helix</keyword>
<keyword evidence="1" id="KW-0812">Transmembrane</keyword>
<keyword evidence="1" id="KW-0472">Membrane</keyword>
<evidence type="ECO:0000313" key="2">
    <source>
        <dbReference type="EMBL" id="GEP10417.1"/>
    </source>
</evidence>
<keyword evidence="3" id="KW-1185">Reference proteome</keyword>
<dbReference type="Proteomes" id="UP000321750">
    <property type="component" value="Unassembled WGS sequence"/>
</dbReference>
<organism evidence="2 3">
    <name type="scientific">Methylobacterium gnaphalii</name>
    <dbReference type="NCBI Taxonomy" id="1010610"/>
    <lineage>
        <taxon>Bacteria</taxon>
        <taxon>Pseudomonadati</taxon>
        <taxon>Pseudomonadota</taxon>
        <taxon>Alphaproteobacteria</taxon>
        <taxon>Hyphomicrobiales</taxon>
        <taxon>Methylobacteriaceae</taxon>
        <taxon>Methylobacterium</taxon>
    </lineage>
</organism>
<evidence type="ECO:0000313" key="3">
    <source>
        <dbReference type="Proteomes" id="UP000321750"/>
    </source>
</evidence>
<gene>
    <name evidence="2" type="ORF">MGN01_22620</name>
</gene>
<sequence>MTPTDLAAAWLNAAGGHLDGFGMLGMCLGFAAGTMPRRLWILLTSAACSTCFALHFLHLGAFTGAALCSISVLQSLVSALCLGSRARAGLVAPVFVASALVAASLTLATWNGWPSGCAAIGAVFATCARLQADAHAMRLLFLGASLCWAGHNFLVGSAFALTCDLLTISGLAIALLRAGHAQAEPASAESAVPMAEGAR</sequence>
<feature type="transmembrane region" description="Helical" evidence="1">
    <location>
        <begin position="39"/>
        <end position="58"/>
    </location>
</feature>
<dbReference type="Pfam" id="PF10688">
    <property type="entry name" value="Imp-YgjV"/>
    <property type="match status" value="1"/>
</dbReference>
<proteinExistence type="predicted"/>
<evidence type="ECO:0008006" key="4">
    <source>
        <dbReference type="Google" id="ProtNLM"/>
    </source>
</evidence>
<comment type="caution">
    <text evidence="2">The sequence shown here is derived from an EMBL/GenBank/DDBJ whole genome shotgun (WGS) entry which is preliminary data.</text>
</comment>
<dbReference type="RefSeq" id="WP_147046690.1">
    <property type="nucleotide sequence ID" value="NZ_BJZV01000011.1"/>
</dbReference>
<dbReference type="EMBL" id="BJZV01000011">
    <property type="protein sequence ID" value="GEP10417.1"/>
    <property type="molecule type" value="Genomic_DNA"/>
</dbReference>
<protein>
    <recommendedName>
        <fullName evidence="4">YgjV family protein</fullName>
    </recommendedName>
</protein>
<dbReference type="OrthoDB" id="7993982at2"/>
<feature type="transmembrane region" description="Helical" evidence="1">
    <location>
        <begin position="6"/>
        <end position="32"/>
    </location>
</feature>
<name>A0A512JKD5_9HYPH</name>
<feature type="transmembrane region" description="Helical" evidence="1">
    <location>
        <begin position="90"/>
        <end position="107"/>
    </location>
</feature>
<dbReference type="InterPro" id="IPR019629">
    <property type="entry name" value="Uncharacterised_HI1736/YgjV"/>
</dbReference>